<comment type="caution">
    <text evidence="1">The sequence shown here is derived from an EMBL/GenBank/DDBJ whole genome shotgun (WGS) entry which is preliminary data.</text>
</comment>
<evidence type="ECO:0000313" key="1">
    <source>
        <dbReference type="EMBL" id="KAL1194857.1"/>
    </source>
</evidence>
<keyword evidence="2" id="KW-1185">Reference proteome</keyword>
<sequence>MGFGGNKFTWKRRRVVNTFVAKRLDRVLCCAHARLKWQEAKVTHLPFLSSDHAPLYVQLSPMVGGNPKRRLFCFEAAWLSHEGFKELLLSSWKKNITTPAALKQLQKTLRRWNREVFGDVQNRKEKLVNEIKLIQDELEQK</sequence>
<organism evidence="1 2">
    <name type="scientific">Cardamine amara subsp. amara</name>
    <dbReference type="NCBI Taxonomy" id="228776"/>
    <lineage>
        <taxon>Eukaryota</taxon>
        <taxon>Viridiplantae</taxon>
        <taxon>Streptophyta</taxon>
        <taxon>Embryophyta</taxon>
        <taxon>Tracheophyta</taxon>
        <taxon>Spermatophyta</taxon>
        <taxon>Magnoliopsida</taxon>
        <taxon>eudicotyledons</taxon>
        <taxon>Gunneridae</taxon>
        <taxon>Pentapetalae</taxon>
        <taxon>rosids</taxon>
        <taxon>malvids</taxon>
        <taxon>Brassicales</taxon>
        <taxon>Brassicaceae</taxon>
        <taxon>Cardamineae</taxon>
        <taxon>Cardamine</taxon>
    </lineage>
</organism>
<gene>
    <name evidence="1" type="ORF">V5N11_020072</name>
</gene>
<evidence type="ECO:0008006" key="3">
    <source>
        <dbReference type="Google" id="ProtNLM"/>
    </source>
</evidence>
<dbReference type="EMBL" id="JBANAX010000742">
    <property type="protein sequence ID" value="KAL1194857.1"/>
    <property type="molecule type" value="Genomic_DNA"/>
</dbReference>
<dbReference type="InterPro" id="IPR036691">
    <property type="entry name" value="Endo/exonu/phosph_ase_sf"/>
</dbReference>
<proteinExistence type="predicted"/>
<reference evidence="1 2" key="1">
    <citation type="submission" date="2024-04" db="EMBL/GenBank/DDBJ databases">
        <title>Genome assembly C_amara_ONT_v2.</title>
        <authorList>
            <person name="Yant L."/>
            <person name="Moore C."/>
            <person name="Slenker M."/>
        </authorList>
    </citation>
    <scope>NUCLEOTIDE SEQUENCE [LARGE SCALE GENOMIC DNA]</scope>
    <source>
        <tissue evidence="1">Leaf</tissue>
    </source>
</reference>
<dbReference type="PANTHER" id="PTHR33710:SF77">
    <property type="entry name" value="DNASE I-LIKE SUPERFAMILY PROTEIN"/>
    <property type="match status" value="1"/>
</dbReference>
<name>A0ABD0ZJM8_CARAN</name>
<dbReference type="PANTHER" id="PTHR33710">
    <property type="entry name" value="BNAC02G09200D PROTEIN"/>
    <property type="match status" value="1"/>
</dbReference>
<protein>
    <recommendedName>
        <fullName evidence="3">Reverse transcriptase</fullName>
    </recommendedName>
</protein>
<accession>A0ABD0ZJM8</accession>
<dbReference type="Proteomes" id="UP001558713">
    <property type="component" value="Unassembled WGS sequence"/>
</dbReference>
<evidence type="ECO:0000313" key="2">
    <source>
        <dbReference type="Proteomes" id="UP001558713"/>
    </source>
</evidence>
<dbReference type="AlphaFoldDB" id="A0ABD0ZJM8"/>
<dbReference type="SUPFAM" id="SSF56219">
    <property type="entry name" value="DNase I-like"/>
    <property type="match status" value="1"/>
</dbReference>